<dbReference type="Proteomes" id="UP001221686">
    <property type="component" value="Unassembled WGS sequence"/>
</dbReference>
<comment type="caution">
    <text evidence="1">The sequence shown here is derived from an EMBL/GenBank/DDBJ whole genome shotgun (WGS) entry which is preliminary data.</text>
</comment>
<organism evidence="1 2">
    <name type="scientific">Nannocystis bainbridge</name>
    <dbReference type="NCBI Taxonomy" id="2995303"/>
    <lineage>
        <taxon>Bacteria</taxon>
        <taxon>Pseudomonadati</taxon>
        <taxon>Myxococcota</taxon>
        <taxon>Polyangia</taxon>
        <taxon>Nannocystales</taxon>
        <taxon>Nannocystaceae</taxon>
        <taxon>Nannocystis</taxon>
    </lineage>
</organism>
<dbReference type="EMBL" id="JAQNDL010000001">
    <property type="protein sequence ID" value="MDC0715714.1"/>
    <property type="molecule type" value="Genomic_DNA"/>
</dbReference>
<gene>
    <name evidence="1" type="ORF">POL25_02350</name>
</gene>
<dbReference type="RefSeq" id="WP_272084139.1">
    <property type="nucleotide sequence ID" value="NZ_JAQNDL010000001.1"/>
</dbReference>
<keyword evidence="2" id="KW-1185">Reference proteome</keyword>
<sequence>MLTTIVTAAGPARADDGSLYQTLIRRVVRAHMPEVRTCYNEGLARKPALAGKLTVNFEIGSDGHVLNSEAVDSTLADPKVEACVAAAVRSWLFVRPDEGTFKASYPFEFAPG</sequence>
<evidence type="ECO:0000313" key="1">
    <source>
        <dbReference type="EMBL" id="MDC0715714.1"/>
    </source>
</evidence>
<accession>A0ABT5DQ41</accession>
<dbReference type="SUPFAM" id="SSF74653">
    <property type="entry name" value="TolA/TonB C-terminal domain"/>
    <property type="match status" value="1"/>
</dbReference>
<protein>
    <submittedName>
        <fullName evidence="1">AgmX/PglI C-terminal domain-containing protein</fullName>
    </submittedName>
</protein>
<evidence type="ECO:0000313" key="2">
    <source>
        <dbReference type="Proteomes" id="UP001221686"/>
    </source>
</evidence>
<dbReference type="Gene3D" id="3.30.1150.10">
    <property type="match status" value="1"/>
</dbReference>
<proteinExistence type="predicted"/>
<reference evidence="1 2" key="1">
    <citation type="submission" date="2022-11" db="EMBL/GenBank/DDBJ databases">
        <title>Minimal conservation of predation-associated metabolite biosynthetic gene clusters underscores biosynthetic potential of Myxococcota including descriptions for ten novel species: Archangium lansinium sp. nov., Myxococcus landrumus sp. nov., Nannocystis bai.</title>
        <authorList>
            <person name="Ahearne A."/>
            <person name="Stevens C."/>
            <person name="Dowd S."/>
        </authorList>
    </citation>
    <scope>NUCLEOTIDE SEQUENCE [LARGE SCALE GENOMIC DNA]</scope>
    <source>
        <strain evidence="1 2">BB15-2</strain>
    </source>
</reference>
<name>A0ABT5DQ41_9BACT</name>
<dbReference type="InterPro" id="IPR049806">
    <property type="entry name" value="MasK-like_C"/>
</dbReference>
<dbReference type="NCBIfam" id="NF033768">
    <property type="entry name" value="myxo_SS_tail"/>
    <property type="match status" value="1"/>
</dbReference>